<evidence type="ECO:0000256" key="1">
    <source>
        <dbReference type="ARBA" id="ARBA00023224"/>
    </source>
</evidence>
<dbReference type="Pfam" id="PF00672">
    <property type="entry name" value="HAMP"/>
    <property type="match status" value="1"/>
</dbReference>
<reference evidence="8 9" key="1">
    <citation type="submission" date="2016-10" db="EMBL/GenBank/DDBJ databases">
        <title>Draft Genome sequence of Roseomonas sp. strain M3.</title>
        <authorList>
            <person name="Subhash Y."/>
            <person name="Lee S."/>
        </authorList>
    </citation>
    <scope>NUCLEOTIDE SEQUENCE [LARGE SCALE GENOMIC DNA]</scope>
    <source>
        <strain evidence="8 9">M3</strain>
    </source>
</reference>
<dbReference type="PANTHER" id="PTHR32089:SF112">
    <property type="entry name" value="LYSOZYME-LIKE PROTEIN-RELATED"/>
    <property type="match status" value="1"/>
</dbReference>
<keyword evidence="5" id="KW-0472">Membrane</keyword>
<feature type="region of interest" description="Disordered" evidence="4">
    <location>
        <begin position="643"/>
        <end position="665"/>
    </location>
</feature>
<gene>
    <name evidence="8" type="ORF">BKE38_17145</name>
</gene>
<dbReference type="InterPro" id="IPR004089">
    <property type="entry name" value="MCPsignal_dom"/>
</dbReference>
<dbReference type="PROSITE" id="PS50885">
    <property type="entry name" value="HAMP"/>
    <property type="match status" value="1"/>
</dbReference>
<accession>A0A1V2GZE6</accession>
<comment type="caution">
    <text evidence="8">The sequence shown here is derived from an EMBL/GenBank/DDBJ whole genome shotgun (WGS) entry which is preliminary data.</text>
</comment>
<keyword evidence="5" id="KW-0812">Transmembrane</keyword>
<evidence type="ECO:0000256" key="2">
    <source>
        <dbReference type="ARBA" id="ARBA00029447"/>
    </source>
</evidence>
<keyword evidence="5" id="KW-1133">Transmembrane helix</keyword>
<comment type="similarity">
    <text evidence="2">Belongs to the methyl-accepting chemotaxis (MCP) protein family.</text>
</comment>
<feature type="domain" description="Methyl-accepting transducer" evidence="6">
    <location>
        <begin position="432"/>
        <end position="661"/>
    </location>
</feature>
<dbReference type="GO" id="GO:0007165">
    <property type="term" value="P:signal transduction"/>
    <property type="evidence" value="ECO:0007669"/>
    <property type="project" value="UniProtKB-KW"/>
</dbReference>
<evidence type="ECO:0000256" key="3">
    <source>
        <dbReference type="PROSITE-ProRule" id="PRU00284"/>
    </source>
</evidence>
<evidence type="ECO:0000313" key="9">
    <source>
        <dbReference type="Proteomes" id="UP000188879"/>
    </source>
</evidence>
<feature type="non-terminal residue" evidence="8">
    <location>
        <position position="1"/>
    </location>
</feature>
<evidence type="ECO:0000256" key="5">
    <source>
        <dbReference type="SAM" id="Phobius"/>
    </source>
</evidence>
<evidence type="ECO:0008006" key="10">
    <source>
        <dbReference type="Google" id="ProtNLM"/>
    </source>
</evidence>
<organism evidence="8 9">
    <name type="scientific">Teichococcus deserti</name>
    <dbReference type="NCBI Taxonomy" id="1817963"/>
    <lineage>
        <taxon>Bacteria</taxon>
        <taxon>Pseudomonadati</taxon>
        <taxon>Pseudomonadota</taxon>
        <taxon>Alphaproteobacteria</taxon>
        <taxon>Acetobacterales</taxon>
        <taxon>Roseomonadaceae</taxon>
        <taxon>Roseomonas</taxon>
    </lineage>
</organism>
<dbReference type="InterPro" id="IPR003660">
    <property type="entry name" value="HAMP_dom"/>
</dbReference>
<dbReference type="SMART" id="SM00304">
    <property type="entry name" value="HAMP"/>
    <property type="match status" value="1"/>
</dbReference>
<feature type="domain" description="HAMP" evidence="7">
    <location>
        <begin position="346"/>
        <end position="399"/>
    </location>
</feature>
<feature type="transmembrane region" description="Helical" evidence="5">
    <location>
        <begin position="323"/>
        <end position="345"/>
    </location>
</feature>
<dbReference type="SMART" id="SM00283">
    <property type="entry name" value="MA"/>
    <property type="match status" value="1"/>
</dbReference>
<evidence type="ECO:0000256" key="4">
    <source>
        <dbReference type="SAM" id="MobiDB-lite"/>
    </source>
</evidence>
<dbReference type="SUPFAM" id="SSF58104">
    <property type="entry name" value="Methyl-accepting chemotaxis protein (MCP) signaling domain"/>
    <property type="match status" value="1"/>
</dbReference>
<feature type="compositionally biased region" description="Basic and acidic residues" evidence="4">
    <location>
        <begin position="648"/>
        <end position="658"/>
    </location>
</feature>
<evidence type="ECO:0000313" key="8">
    <source>
        <dbReference type="EMBL" id="ONG50916.1"/>
    </source>
</evidence>
<dbReference type="RefSeq" id="WP_076958542.1">
    <property type="nucleotide sequence ID" value="NZ_MLCO01000177.1"/>
</dbReference>
<dbReference type="Gene3D" id="1.10.287.950">
    <property type="entry name" value="Methyl-accepting chemotaxis protein"/>
    <property type="match status" value="1"/>
</dbReference>
<dbReference type="PROSITE" id="PS50111">
    <property type="entry name" value="CHEMOTAXIS_TRANSDUC_2"/>
    <property type="match status" value="1"/>
</dbReference>
<dbReference type="EMBL" id="MLCO01000177">
    <property type="protein sequence ID" value="ONG50916.1"/>
    <property type="molecule type" value="Genomic_DNA"/>
</dbReference>
<proteinExistence type="inferred from homology"/>
<evidence type="ECO:0000259" key="6">
    <source>
        <dbReference type="PROSITE" id="PS50111"/>
    </source>
</evidence>
<keyword evidence="1 3" id="KW-0807">Transducer</keyword>
<dbReference type="GO" id="GO:0016020">
    <property type="term" value="C:membrane"/>
    <property type="evidence" value="ECO:0007669"/>
    <property type="project" value="InterPro"/>
</dbReference>
<dbReference type="PANTHER" id="PTHR32089">
    <property type="entry name" value="METHYL-ACCEPTING CHEMOTAXIS PROTEIN MCPB"/>
    <property type="match status" value="1"/>
</dbReference>
<protein>
    <recommendedName>
        <fullName evidence="10">Methyl-accepting chemotaxis protein</fullName>
    </recommendedName>
</protein>
<dbReference type="Gene3D" id="1.10.8.500">
    <property type="entry name" value="HAMP domain in histidine kinase"/>
    <property type="match status" value="1"/>
</dbReference>
<evidence type="ECO:0000259" key="7">
    <source>
        <dbReference type="PROSITE" id="PS50885"/>
    </source>
</evidence>
<dbReference type="AlphaFoldDB" id="A0A1V2GZE6"/>
<keyword evidence="9" id="KW-1185">Reference proteome</keyword>
<name>A0A1V2GZE6_9PROT</name>
<dbReference type="OrthoDB" id="7295762at2"/>
<sequence length="695" mass="71616">GQAMRIRTLFLAGFGVVSLPGIVASAWLAARAYGAWDDAVRARQDAALISATQRLQTALAVEIGQLSTSILAAQPDLAPLRQAAPVTDRLLAALLAGLPAATPADPPELALARQVGPRLGGLRSRAETGWSQPPAARDAALPADLAEARVALVGGLARLGAQVTNRLADLQPELLPPVELATAVMEQRDYVGRSVAAILGWRAGRPIDRAGYETVLGHLGRAEAAAAQAARLSAMMADNAALQAALRRHAALMQETVLPRLRALLDRVLPAWAGGLPDWPEEIAAMRRWTTPMQAELLALRDVALDDALRTAAENAGAAQSRFLVACAMLLAILAIAAGSLALLLRRLVGPLNGLTRLLGRLAEGELALDIPGRQRGDELGAMARAVETLRQGSEQRLEMQAAQQEGQRAELARAQRVSALLARFEEDTAGVLRVVAAAATQLDATAAGMAGIAANGREHADAVAGAAGQASGNVQTVAAATEQLTASIAEVARQVRDGAAQARAAEGAAGRAEQTVRGLADAAGRIGEVVGLISSIAGQTNLLALNATIEAARAGEAGKGFAVVASEVKNLATQTARATEEIGQQIGAMQAETQRTVQAIGDIARIIEALNAATAHVAEAAGQQAEATQEIGRAVAEAARGTQAASRHAEGVSEDAGRTGSAAGEVRAAAGELARRAEDLRGRMDCFLGDIRAA</sequence>
<dbReference type="Proteomes" id="UP000188879">
    <property type="component" value="Unassembled WGS sequence"/>
</dbReference>
<dbReference type="Pfam" id="PF00015">
    <property type="entry name" value="MCPsignal"/>
    <property type="match status" value="1"/>
</dbReference>